<dbReference type="EMBL" id="JAJNDB010000008">
    <property type="protein sequence ID" value="MCD2197532.1"/>
    <property type="molecule type" value="Genomic_DNA"/>
</dbReference>
<comment type="caution">
    <text evidence="2">The sequence shown here is derived from an EMBL/GenBank/DDBJ whole genome shotgun (WGS) entry which is preliminary data.</text>
</comment>
<keyword evidence="1" id="KW-1133">Transmembrane helix</keyword>
<keyword evidence="1" id="KW-0812">Transmembrane</keyword>
<accession>A0ABS8PH14</accession>
<feature type="transmembrane region" description="Helical" evidence="1">
    <location>
        <begin position="43"/>
        <end position="62"/>
    </location>
</feature>
<keyword evidence="1" id="KW-0472">Membrane</keyword>
<keyword evidence="3" id="KW-1185">Reference proteome</keyword>
<dbReference type="RefSeq" id="WP_230739625.1">
    <property type="nucleotide sequence ID" value="NZ_JAJNDB010000008.1"/>
</dbReference>
<reference evidence="2 3" key="1">
    <citation type="submission" date="2021-11" db="EMBL/GenBank/DDBJ databases">
        <title>Draft genome sequence of Actinomycetospora sp. SF1 isolated from the rhizosphere soil.</title>
        <authorList>
            <person name="Duangmal K."/>
            <person name="Chantavorakit T."/>
        </authorList>
    </citation>
    <scope>NUCLEOTIDE SEQUENCE [LARGE SCALE GENOMIC DNA]</scope>
    <source>
        <strain evidence="2 3">TBRC 5722</strain>
    </source>
</reference>
<name>A0ABS8PH14_9PSEU</name>
<sequence>MATQPSPWFAAMTAVRVVLLLAAAFAAWRAVHLQRTDPRRNPLPWAVLTILFIATIAMISVVP</sequence>
<evidence type="ECO:0000313" key="3">
    <source>
        <dbReference type="Proteomes" id="UP001199469"/>
    </source>
</evidence>
<proteinExistence type="predicted"/>
<evidence type="ECO:0000313" key="2">
    <source>
        <dbReference type="EMBL" id="MCD2197532.1"/>
    </source>
</evidence>
<organism evidence="2 3">
    <name type="scientific">Actinomycetospora endophytica</name>
    <dbReference type="NCBI Taxonomy" id="2291215"/>
    <lineage>
        <taxon>Bacteria</taxon>
        <taxon>Bacillati</taxon>
        <taxon>Actinomycetota</taxon>
        <taxon>Actinomycetes</taxon>
        <taxon>Pseudonocardiales</taxon>
        <taxon>Pseudonocardiaceae</taxon>
        <taxon>Actinomycetospora</taxon>
    </lineage>
</organism>
<gene>
    <name evidence="2" type="ORF">LQ327_29590</name>
</gene>
<evidence type="ECO:0000256" key="1">
    <source>
        <dbReference type="SAM" id="Phobius"/>
    </source>
</evidence>
<dbReference type="Proteomes" id="UP001199469">
    <property type="component" value="Unassembled WGS sequence"/>
</dbReference>
<protein>
    <submittedName>
        <fullName evidence="2">Uncharacterized protein</fullName>
    </submittedName>
</protein>